<evidence type="ECO:0000256" key="1">
    <source>
        <dbReference type="SAM" id="MobiDB-lite"/>
    </source>
</evidence>
<keyword evidence="2" id="KW-0378">Hydrolase</keyword>
<name>A0A7T6XSW8_PENDI</name>
<reference evidence="2 3" key="1">
    <citation type="submission" date="2020-08" db="EMBL/GenBank/DDBJ databases">
        <title>The completed genome sequence of the pathogenic ascomycete fungus Penicillium digitatum.</title>
        <authorList>
            <person name="Wang M."/>
        </authorList>
    </citation>
    <scope>NUCLEOTIDE SEQUENCE [LARGE SCALE GENOMIC DNA]</scope>
    <source>
        <strain evidence="2 3">PdW03</strain>
    </source>
</reference>
<sequence length="120" mass="13446">MLELTRELWLMDSENLAFLAFHKTVWLTHLLGQSDRSKNQGYRTDWTPLPRGRRGVSPAEGGGPWTRITAHFTRRLSYLGCIQQYVDFCVKGPEMGTAVKRSATSLVGDGTKLVVFGSSE</sequence>
<gene>
    <name evidence="2" type="ORF">Pdw03_1713</name>
</gene>
<dbReference type="Proteomes" id="UP000595662">
    <property type="component" value="Chromosome 5"/>
</dbReference>
<dbReference type="GeneID" id="90952309"/>
<dbReference type="EMBL" id="CP060778">
    <property type="protein sequence ID" value="QQK46815.1"/>
    <property type="molecule type" value="Genomic_DNA"/>
</dbReference>
<accession>A0A7T6XSW8</accession>
<proteinExistence type="predicted"/>
<evidence type="ECO:0000313" key="3">
    <source>
        <dbReference type="Proteomes" id="UP000595662"/>
    </source>
</evidence>
<evidence type="ECO:0000313" key="2">
    <source>
        <dbReference type="EMBL" id="QQK46815.1"/>
    </source>
</evidence>
<dbReference type="AlphaFoldDB" id="A0A7T6XSW8"/>
<dbReference type="GO" id="GO:0016798">
    <property type="term" value="F:hydrolase activity, acting on glycosyl bonds"/>
    <property type="evidence" value="ECO:0007669"/>
    <property type="project" value="UniProtKB-KW"/>
</dbReference>
<keyword evidence="2" id="KW-0326">Glycosidase</keyword>
<organism evidence="2 3">
    <name type="scientific">Penicillium digitatum</name>
    <name type="common">Green mold</name>
    <dbReference type="NCBI Taxonomy" id="36651"/>
    <lineage>
        <taxon>Eukaryota</taxon>
        <taxon>Fungi</taxon>
        <taxon>Dikarya</taxon>
        <taxon>Ascomycota</taxon>
        <taxon>Pezizomycotina</taxon>
        <taxon>Eurotiomycetes</taxon>
        <taxon>Eurotiomycetidae</taxon>
        <taxon>Eurotiales</taxon>
        <taxon>Aspergillaceae</taxon>
        <taxon>Penicillium</taxon>
    </lineage>
</organism>
<feature type="region of interest" description="Disordered" evidence="1">
    <location>
        <begin position="41"/>
        <end position="62"/>
    </location>
</feature>
<protein>
    <submittedName>
        <fullName evidence="2">Six-hairpin glycosidase</fullName>
    </submittedName>
</protein>
<dbReference type="RefSeq" id="XP_065957711.1">
    <property type="nucleotide sequence ID" value="XM_066099984.1"/>
</dbReference>